<evidence type="ECO:0008006" key="4">
    <source>
        <dbReference type="Google" id="ProtNLM"/>
    </source>
</evidence>
<evidence type="ECO:0000313" key="2">
    <source>
        <dbReference type="EMBL" id="MFD0862120.1"/>
    </source>
</evidence>
<evidence type="ECO:0000313" key="3">
    <source>
        <dbReference type="Proteomes" id="UP001596978"/>
    </source>
</evidence>
<organism evidence="2 3">
    <name type="scientific">Sungkyunkwania multivorans</name>
    <dbReference type="NCBI Taxonomy" id="1173618"/>
    <lineage>
        <taxon>Bacteria</taxon>
        <taxon>Pseudomonadati</taxon>
        <taxon>Bacteroidota</taxon>
        <taxon>Flavobacteriia</taxon>
        <taxon>Flavobacteriales</taxon>
        <taxon>Flavobacteriaceae</taxon>
        <taxon>Sungkyunkwania</taxon>
    </lineage>
</organism>
<dbReference type="EMBL" id="JBHTJH010000004">
    <property type="protein sequence ID" value="MFD0862120.1"/>
    <property type="molecule type" value="Genomic_DNA"/>
</dbReference>
<dbReference type="Proteomes" id="UP001596978">
    <property type="component" value="Unassembled WGS sequence"/>
</dbReference>
<gene>
    <name evidence="2" type="ORF">ACFQ1M_07860</name>
</gene>
<dbReference type="PROSITE" id="PS51257">
    <property type="entry name" value="PROKAR_LIPOPROTEIN"/>
    <property type="match status" value="1"/>
</dbReference>
<feature type="compositionally biased region" description="Basic and acidic residues" evidence="1">
    <location>
        <begin position="183"/>
        <end position="214"/>
    </location>
</feature>
<accession>A0ABW3CX70</accession>
<comment type="caution">
    <text evidence="2">The sequence shown here is derived from an EMBL/GenBank/DDBJ whole genome shotgun (WGS) entry which is preliminary data.</text>
</comment>
<keyword evidence="3" id="KW-1185">Reference proteome</keyword>
<reference evidence="3" key="1">
    <citation type="journal article" date="2019" name="Int. J. Syst. Evol. Microbiol.">
        <title>The Global Catalogue of Microorganisms (GCM) 10K type strain sequencing project: providing services to taxonomists for standard genome sequencing and annotation.</title>
        <authorList>
            <consortium name="The Broad Institute Genomics Platform"/>
            <consortium name="The Broad Institute Genome Sequencing Center for Infectious Disease"/>
            <person name="Wu L."/>
            <person name="Ma J."/>
        </authorList>
    </citation>
    <scope>NUCLEOTIDE SEQUENCE [LARGE SCALE GENOMIC DNA]</scope>
    <source>
        <strain evidence="3">CCUG 62952</strain>
    </source>
</reference>
<proteinExistence type="predicted"/>
<sequence>MKNRIVTFIVVLGLTLLAAACHSKLWGSLYPKEVFRHFDGQELEDFQMHYMPYDSLVALTQMEGGKALQQYVPDTEQQYLDRISMEFDILRKQWKGYGLDMRETSEWTGGATVYFLPDSLELDIVKYSFWKGRREYYGEMVVLTSNHKESLMVTMSPLGDRRPTHKASKAETEVIGFTVGRIPTKEERQKQLEEHLRKKKEKEKGKEKEKEENK</sequence>
<evidence type="ECO:0000256" key="1">
    <source>
        <dbReference type="SAM" id="MobiDB-lite"/>
    </source>
</evidence>
<dbReference type="RefSeq" id="WP_386406434.1">
    <property type="nucleotide sequence ID" value="NZ_JBHTJH010000004.1"/>
</dbReference>
<feature type="region of interest" description="Disordered" evidence="1">
    <location>
        <begin position="180"/>
        <end position="214"/>
    </location>
</feature>
<name>A0ABW3CX70_9FLAO</name>
<protein>
    <recommendedName>
        <fullName evidence="4">DUF4252 domain-containing protein</fullName>
    </recommendedName>
</protein>